<proteinExistence type="predicted"/>
<gene>
    <name evidence="2" type="ORF">C9J01_02205</name>
</gene>
<organism evidence="2 3">
    <name type="scientific">Photobacterium rosenbergii</name>
    <dbReference type="NCBI Taxonomy" id="294936"/>
    <lineage>
        <taxon>Bacteria</taxon>
        <taxon>Pseudomonadati</taxon>
        <taxon>Pseudomonadota</taxon>
        <taxon>Gammaproteobacteria</taxon>
        <taxon>Vibrionales</taxon>
        <taxon>Vibrionaceae</taxon>
        <taxon>Photobacterium</taxon>
    </lineage>
</organism>
<protein>
    <submittedName>
        <fullName evidence="2">Transcriptional regulator</fullName>
    </submittedName>
</protein>
<comment type="caution">
    <text evidence="2">The sequence shown here is derived from an EMBL/GenBank/DDBJ whole genome shotgun (WGS) entry which is preliminary data.</text>
</comment>
<dbReference type="EMBL" id="PYMB01000001">
    <property type="protein sequence ID" value="PSW15849.1"/>
    <property type="molecule type" value="Genomic_DNA"/>
</dbReference>
<sequence>MDEHNVALADKFVDVYQNLDKQDLSELKNIYHDDIVFEDPAHRMEGWEELSDYFSRLFDAVDYCSFNVIEQVCHEDIAYVQWVMTFQHPKLQSGKSRLVHGCSRLVFAQGKVIHHRDYFDMGQMLYEGIPLLGPIVRKIKARL</sequence>
<accession>A0A2T3NK40</accession>
<feature type="domain" description="SnoaL-like" evidence="1">
    <location>
        <begin position="15"/>
        <end position="115"/>
    </location>
</feature>
<dbReference type="Gene3D" id="3.10.450.50">
    <property type="match status" value="1"/>
</dbReference>
<evidence type="ECO:0000313" key="2">
    <source>
        <dbReference type="EMBL" id="PSW15849.1"/>
    </source>
</evidence>
<dbReference type="InterPro" id="IPR032710">
    <property type="entry name" value="NTF2-like_dom_sf"/>
</dbReference>
<dbReference type="RefSeq" id="WP_107296467.1">
    <property type="nucleotide sequence ID" value="NZ_PYMB01000001.1"/>
</dbReference>
<dbReference type="SUPFAM" id="SSF54427">
    <property type="entry name" value="NTF2-like"/>
    <property type="match status" value="1"/>
</dbReference>
<dbReference type="InterPro" id="IPR037401">
    <property type="entry name" value="SnoaL-like"/>
</dbReference>
<name>A0A2T3NK40_9GAMM</name>
<dbReference type="Pfam" id="PF12680">
    <property type="entry name" value="SnoaL_2"/>
    <property type="match status" value="1"/>
</dbReference>
<evidence type="ECO:0000313" key="3">
    <source>
        <dbReference type="Proteomes" id="UP000241346"/>
    </source>
</evidence>
<dbReference type="Proteomes" id="UP000241346">
    <property type="component" value="Unassembled WGS sequence"/>
</dbReference>
<dbReference type="AlphaFoldDB" id="A0A2T3NK40"/>
<evidence type="ECO:0000259" key="1">
    <source>
        <dbReference type="Pfam" id="PF12680"/>
    </source>
</evidence>
<reference evidence="2 3" key="1">
    <citation type="submission" date="2018-03" db="EMBL/GenBank/DDBJ databases">
        <title>Whole genome sequencing of Histamine producing bacteria.</title>
        <authorList>
            <person name="Butler K."/>
        </authorList>
    </citation>
    <scope>NUCLEOTIDE SEQUENCE [LARGE SCALE GENOMIC DNA]</scope>
    <source>
        <strain evidence="2 3">DSM 19138</strain>
    </source>
</reference>
<dbReference type="OrthoDB" id="1115105at2"/>